<dbReference type="SUPFAM" id="SSF53383">
    <property type="entry name" value="PLP-dependent transferases"/>
    <property type="match status" value="1"/>
</dbReference>
<dbReference type="PANTHER" id="PTHR21152">
    <property type="entry name" value="AMINOTRANSFERASE CLASS V"/>
    <property type="match status" value="1"/>
</dbReference>
<accession>D6SMN2</accession>
<dbReference type="GO" id="GO:0004760">
    <property type="term" value="F:L-serine-pyruvate transaminase activity"/>
    <property type="evidence" value="ECO:0007669"/>
    <property type="project" value="TreeGrafter"/>
</dbReference>
<dbReference type="InterPro" id="IPR015421">
    <property type="entry name" value="PyrdxlP-dep_Trfase_major"/>
</dbReference>
<evidence type="ECO:0000256" key="2">
    <source>
        <dbReference type="ARBA" id="ARBA00009236"/>
    </source>
</evidence>
<keyword evidence="3 5" id="KW-0663">Pyridoxal phosphate</keyword>
<feature type="modified residue" description="N6-(pyridoxal phosphate)lysine" evidence="5">
    <location>
        <position position="195"/>
    </location>
</feature>
<dbReference type="Gene3D" id="3.40.640.10">
    <property type="entry name" value="Type I PLP-dependent aspartate aminotransferase-like (Major domain)"/>
    <property type="match status" value="1"/>
</dbReference>
<dbReference type="InterPro" id="IPR015422">
    <property type="entry name" value="PyrdxlP-dep_Trfase_small"/>
</dbReference>
<name>D6SMN2_9BACT</name>
<dbReference type="EMBL" id="ACJN02000001">
    <property type="protein sequence ID" value="EFI35943.1"/>
    <property type="molecule type" value="Genomic_DNA"/>
</dbReference>
<dbReference type="Proteomes" id="UP000005496">
    <property type="component" value="Unassembled WGS sequence"/>
</dbReference>
<keyword evidence="8" id="KW-1185">Reference proteome</keyword>
<dbReference type="eggNOG" id="COG0075">
    <property type="taxonomic scope" value="Bacteria"/>
</dbReference>
<comment type="caution">
    <text evidence="7">The sequence shown here is derived from an EMBL/GenBank/DDBJ whole genome shotgun (WGS) entry which is preliminary data.</text>
</comment>
<feature type="domain" description="Aminotransferase class V" evidence="6">
    <location>
        <begin position="33"/>
        <end position="310"/>
    </location>
</feature>
<dbReference type="InterPro" id="IPR015424">
    <property type="entry name" value="PyrdxlP-dep_Trfase"/>
</dbReference>
<evidence type="ECO:0000259" key="6">
    <source>
        <dbReference type="Pfam" id="PF00266"/>
    </source>
</evidence>
<dbReference type="Pfam" id="PF00266">
    <property type="entry name" value="Aminotran_5"/>
    <property type="match status" value="1"/>
</dbReference>
<dbReference type="InterPro" id="IPR024169">
    <property type="entry name" value="SP_NH2Trfase/AEP_transaminase"/>
</dbReference>
<keyword evidence="7" id="KW-0808">Transferase</keyword>
<evidence type="ECO:0000313" key="7">
    <source>
        <dbReference type="EMBL" id="EFI35943.1"/>
    </source>
</evidence>
<evidence type="ECO:0000256" key="5">
    <source>
        <dbReference type="PIRSR" id="PIRSR000524-50"/>
    </source>
</evidence>
<dbReference type="InterPro" id="IPR000192">
    <property type="entry name" value="Aminotrans_V_dom"/>
</dbReference>
<comment type="similarity">
    <text evidence="2">Belongs to the class-V pyridoxal-phosphate-dependent aminotransferase family.</text>
</comment>
<proteinExistence type="inferred from homology"/>
<dbReference type="Gene3D" id="3.90.1150.10">
    <property type="entry name" value="Aspartate Aminotransferase, domain 1"/>
    <property type="match status" value="1"/>
</dbReference>
<reference evidence="7" key="1">
    <citation type="submission" date="2010-05" db="EMBL/GenBank/DDBJ databases">
        <title>The draft genome of Desulfonatronospira thiodismutans ASO3-1.</title>
        <authorList>
            <consortium name="US DOE Joint Genome Institute (JGI-PGF)"/>
            <person name="Lucas S."/>
            <person name="Copeland A."/>
            <person name="Lapidus A."/>
            <person name="Cheng J.-F."/>
            <person name="Bruce D."/>
            <person name="Goodwin L."/>
            <person name="Pitluck S."/>
            <person name="Chertkov O."/>
            <person name="Brettin T."/>
            <person name="Detter J.C."/>
            <person name="Han C."/>
            <person name="Land M.L."/>
            <person name="Hauser L."/>
            <person name="Kyrpides N."/>
            <person name="Mikhailova N."/>
            <person name="Muyzer G."/>
            <person name="Woyke T."/>
        </authorList>
    </citation>
    <scope>NUCLEOTIDE SEQUENCE [LARGE SCALE GENOMIC DNA]</scope>
    <source>
        <strain evidence="7">ASO3-1</strain>
    </source>
</reference>
<gene>
    <name evidence="7" type="ORF">Dthio_PD3385</name>
</gene>
<dbReference type="PIRSF" id="PIRSF000524">
    <property type="entry name" value="SPT"/>
    <property type="match status" value="1"/>
</dbReference>
<dbReference type="RefSeq" id="WP_008869071.1">
    <property type="nucleotide sequence ID" value="NZ_ACJN02000001.1"/>
</dbReference>
<keyword evidence="7" id="KW-0032">Aminotransferase</keyword>
<dbReference type="PANTHER" id="PTHR21152:SF40">
    <property type="entry name" value="ALANINE--GLYOXYLATE AMINOTRANSFERASE"/>
    <property type="match status" value="1"/>
</dbReference>
<evidence type="ECO:0000256" key="4">
    <source>
        <dbReference type="PIRSR" id="PIRSR000524-1"/>
    </source>
</evidence>
<protein>
    <submittedName>
        <fullName evidence="7">Aminotransferase class V</fullName>
    </submittedName>
</protein>
<evidence type="ECO:0000313" key="8">
    <source>
        <dbReference type="Proteomes" id="UP000005496"/>
    </source>
</evidence>
<evidence type="ECO:0000256" key="3">
    <source>
        <dbReference type="ARBA" id="ARBA00022898"/>
    </source>
</evidence>
<sequence>MQSPFPELQLFITGPIYVRPEVRQAGLWPEFGHRDAENRKRFEPIMKNLKILAGAPDDYEVIIFNGSGTNAMEASIRSLVADGEKVLNVSVGAFGDLYHKIATVNGKDAVQLKFDPGSCIDTARLQQALDEHRPAVVSLTHNETSTGVTNDIKAACEVIRRSGALALVDGISIFGGSPSHIEDTRCAMYITSTQKSLGLPAGFGIAFVSPEALAKAEKVSNRGFVSDILAQLPRARKFQTLTTPNCTLANQMYLQMEYIVNEEGVESRFKRHLQMRDAVHEFVSGLEGFELFAPEGYRSPTVTCVRVPESMTAARLKEIKETLREKGYLFDPGYGKLNDALEQAGKRAVFRIGHMGDMNMDMLEEYLQTLKGILQA</sequence>
<comment type="cofactor">
    <cofactor evidence="1 5">
        <name>pyridoxal 5'-phosphate</name>
        <dbReference type="ChEBI" id="CHEBI:597326"/>
    </cofactor>
</comment>
<evidence type="ECO:0000256" key="1">
    <source>
        <dbReference type="ARBA" id="ARBA00001933"/>
    </source>
</evidence>
<organism evidence="7 8">
    <name type="scientific">Desulfonatronospira thiodismutans ASO3-1</name>
    <dbReference type="NCBI Taxonomy" id="555779"/>
    <lineage>
        <taxon>Bacteria</taxon>
        <taxon>Pseudomonadati</taxon>
        <taxon>Thermodesulfobacteriota</taxon>
        <taxon>Desulfovibrionia</taxon>
        <taxon>Desulfovibrionales</taxon>
        <taxon>Desulfonatronovibrionaceae</taxon>
        <taxon>Desulfonatronospira</taxon>
    </lineage>
</organism>
<dbReference type="GO" id="GO:0008453">
    <property type="term" value="F:alanine-glyoxylate transaminase activity"/>
    <property type="evidence" value="ECO:0007669"/>
    <property type="project" value="TreeGrafter"/>
</dbReference>
<dbReference type="GO" id="GO:0019265">
    <property type="term" value="P:glycine biosynthetic process, by transamination of glyoxylate"/>
    <property type="evidence" value="ECO:0007669"/>
    <property type="project" value="TreeGrafter"/>
</dbReference>
<dbReference type="AlphaFoldDB" id="D6SMN2"/>
<feature type="binding site" evidence="4">
    <location>
        <position position="351"/>
    </location>
    <ligand>
        <name>substrate</name>
    </ligand>
</feature>